<dbReference type="EMBL" id="JAACXV010000412">
    <property type="protein sequence ID" value="KAF7277888.1"/>
    <property type="molecule type" value="Genomic_DNA"/>
</dbReference>
<evidence type="ECO:0000313" key="1">
    <source>
        <dbReference type="EMBL" id="KAF7277888.1"/>
    </source>
</evidence>
<sequence>MPPSAPLEGCHPRLPPFSFRKSRDSPANLRSSYLCYLGMWFCFENGRISVCLEMVLYTVGQASRGRTARRPRSAAYVTARLTRWILLFIIRRRVGGGGWRHRDYLHLFENRPRDFRREILAPRRDFPQKIIHFHGGITRRRSVTFIIKYRGSVPALRSDVPALNSDQRPSKTGYTVCYAHRCHGYPPTRSRNRAAALFLLESINNIVTIENVRTIPTRKPRRPGDGKSGRYGGYRYAVIRRSNLNAAAASTPSSKLVSRLLYDIFGDYFLSEEFTDTFFRELKSSVHSTWNKNRVEAIKAIRIYFKCVERIV</sequence>
<gene>
    <name evidence="1" type="ORF">GWI33_009142</name>
</gene>
<dbReference type="Proteomes" id="UP000625711">
    <property type="component" value="Unassembled WGS sequence"/>
</dbReference>
<name>A0A834MBS5_RHYFE</name>
<accession>A0A834MBS5</accession>
<proteinExistence type="predicted"/>
<comment type="caution">
    <text evidence="1">The sequence shown here is derived from an EMBL/GenBank/DDBJ whole genome shotgun (WGS) entry which is preliminary data.</text>
</comment>
<dbReference type="AlphaFoldDB" id="A0A834MBS5"/>
<evidence type="ECO:0000313" key="2">
    <source>
        <dbReference type="Proteomes" id="UP000625711"/>
    </source>
</evidence>
<keyword evidence="2" id="KW-1185">Reference proteome</keyword>
<reference evidence="1" key="1">
    <citation type="submission" date="2020-08" db="EMBL/GenBank/DDBJ databases">
        <title>Genome sequencing and assembly of the red palm weevil Rhynchophorus ferrugineus.</title>
        <authorList>
            <person name="Dias G.B."/>
            <person name="Bergman C.M."/>
            <person name="Manee M."/>
        </authorList>
    </citation>
    <scope>NUCLEOTIDE SEQUENCE</scope>
    <source>
        <strain evidence="1">AA-2017</strain>
        <tissue evidence="1">Whole larva</tissue>
    </source>
</reference>
<organism evidence="1 2">
    <name type="scientific">Rhynchophorus ferrugineus</name>
    <name type="common">Red palm weevil</name>
    <name type="synonym">Curculio ferrugineus</name>
    <dbReference type="NCBI Taxonomy" id="354439"/>
    <lineage>
        <taxon>Eukaryota</taxon>
        <taxon>Metazoa</taxon>
        <taxon>Ecdysozoa</taxon>
        <taxon>Arthropoda</taxon>
        <taxon>Hexapoda</taxon>
        <taxon>Insecta</taxon>
        <taxon>Pterygota</taxon>
        <taxon>Neoptera</taxon>
        <taxon>Endopterygota</taxon>
        <taxon>Coleoptera</taxon>
        <taxon>Polyphaga</taxon>
        <taxon>Cucujiformia</taxon>
        <taxon>Curculionidae</taxon>
        <taxon>Dryophthorinae</taxon>
        <taxon>Rhynchophorus</taxon>
    </lineage>
</organism>
<protein>
    <submittedName>
        <fullName evidence="1">Uncharacterized protein</fullName>
    </submittedName>
</protein>